<dbReference type="EMBL" id="OA569719">
    <property type="protein sequence ID" value="CAD7202714.1"/>
    <property type="molecule type" value="Genomic_DNA"/>
</dbReference>
<reference evidence="2" key="1">
    <citation type="submission" date="2020-11" db="EMBL/GenBank/DDBJ databases">
        <authorList>
            <person name="Tran Van P."/>
        </authorList>
    </citation>
    <scope>NUCLEOTIDE SEQUENCE</scope>
</reference>
<sequence>MKIGQNGVAVWIAGMVASGGVVLLAIFCVLSIFQMAMVSSKEKVVMSYSAVVIGKLALSLLASFLASFKIKSAETSQGIKQVIDEIPSSREYRATNYL</sequence>
<name>A0A7R8ZDQ3_TIMDO</name>
<dbReference type="AlphaFoldDB" id="A0A7R8ZDQ3"/>
<keyword evidence="1" id="KW-0472">Membrane</keyword>
<accession>A0A7R8ZDQ3</accession>
<evidence type="ECO:0000313" key="2">
    <source>
        <dbReference type="EMBL" id="CAD7202714.1"/>
    </source>
</evidence>
<feature type="transmembrane region" description="Helical" evidence="1">
    <location>
        <begin position="7"/>
        <end position="33"/>
    </location>
</feature>
<protein>
    <submittedName>
        <fullName evidence="2">Uncharacterized protein</fullName>
    </submittedName>
</protein>
<proteinExistence type="predicted"/>
<gene>
    <name evidence="2" type="ORF">TDIB3V08_LOCUS8894</name>
</gene>
<keyword evidence="1" id="KW-1133">Transmembrane helix</keyword>
<keyword evidence="1" id="KW-0812">Transmembrane</keyword>
<evidence type="ECO:0000256" key="1">
    <source>
        <dbReference type="SAM" id="Phobius"/>
    </source>
</evidence>
<feature type="transmembrane region" description="Helical" evidence="1">
    <location>
        <begin position="45"/>
        <end position="68"/>
    </location>
</feature>
<organism evidence="2">
    <name type="scientific">Timema douglasi</name>
    <name type="common">Walking stick</name>
    <dbReference type="NCBI Taxonomy" id="61478"/>
    <lineage>
        <taxon>Eukaryota</taxon>
        <taxon>Metazoa</taxon>
        <taxon>Ecdysozoa</taxon>
        <taxon>Arthropoda</taxon>
        <taxon>Hexapoda</taxon>
        <taxon>Insecta</taxon>
        <taxon>Pterygota</taxon>
        <taxon>Neoptera</taxon>
        <taxon>Polyneoptera</taxon>
        <taxon>Phasmatodea</taxon>
        <taxon>Timematodea</taxon>
        <taxon>Timematoidea</taxon>
        <taxon>Timematidae</taxon>
        <taxon>Timema</taxon>
    </lineage>
</organism>